<comment type="similarity">
    <text evidence="3">Belongs to the CTAG/PCC1 family.</text>
</comment>
<comment type="subcellular location">
    <subcellularLocation>
        <location evidence="2">Cytoplasm</location>
    </subcellularLocation>
    <subcellularLocation>
        <location evidence="1">Nucleus</location>
    </subcellularLocation>
</comment>
<keyword evidence="5" id="KW-0819">tRNA processing</keyword>
<dbReference type="EMBL" id="FN647904">
    <property type="protein sequence ID" value="CBJ49042.1"/>
    <property type="molecule type" value="Genomic_DNA"/>
</dbReference>
<keyword evidence="8" id="KW-1185">Reference proteome</keyword>
<dbReference type="InParanoid" id="D7FJ03"/>
<evidence type="ECO:0000313" key="7">
    <source>
        <dbReference type="EMBL" id="CBJ49042.1"/>
    </source>
</evidence>
<dbReference type="InterPro" id="IPR015419">
    <property type="entry name" value="CTAG/Pcc1"/>
</dbReference>
<evidence type="ECO:0000256" key="6">
    <source>
        <dbReference type="ARBA" id="ARBA00023242"/>
    </source>
</evidence>
<protein>
    <recommendedName>
        <fullName evidence="9">Transcription factor Pcc1</fullName>
    </recommendedName>
</protein>
<proteinExistence type="inferred from homology"/>
<evidence type="ECO:0000256" key="3">
    <source>
        <dbReference type="ARBA" id="ARBA00007073"/>
    </source>
</evidence>
<accession>D7FJ03</accession>
<name>D7FJ03_ECTSI</name>
<dbReference type="GO" id="GO:0000408">
    <property type="term" value="C:EKC/KEOPS complex"/>
    <property type="evidence" value="ECO:0007669"/>
    <property type="project" value="TreeGrafter"/>
</dbReference>
<dbReference type="eggNOG" id="ENOG502S5DA">
    <property type="taxonomic scope" value="Eukaryota"/>
</dbReference>
<dbReference type="OMA" id="ASPWDFN"/>
<organism evidence="7 8">
    <name type="scientific">Ectocarpus siliculosus</name>
    <name type="common">Brown alga</name>
    <name type="synonym">Conferva siliculosa</name>
    <dbReference type="NCBI Taxonomy" id="2880"/>
    <lineage>
        <taxon>Eukaryota</taxon>
        <taxon>Sar</taxon>
        <taxon>Stramenopiles</taxon>
        <taxon>Ochrophyta</taxon>
        <taxon>PX clade</taxon>
        <taxon>Phaeophyceae</taxon>
        <taxon>Ectocarpales</taxon>
        <taxon>Ectocarpaceae</taxon>
        <taxon>Ectocarpus</taxon>
    </lineage>
</organism>
<dbReference type="Pfam" id="PF09341">
    <property type="entry name" value="Pcc1"/>
    <property type="match status" value="1"/>
</dbReference>
<evidence type="ECO:0000256" key="1">
    <source>
        <dbReference type="ARBA" id="ARBA00004123"/>
    </source>
</evidence>
<dbReference type="GO" id="GO:0008033">
    <property type="term" value="P:tRNA processing"/>
    <property type="evidence" value="ECO:0007669"/>
    <property type="project" value="UniProtKB-KW"/>
</dbReference>
<dbReference type="Gene3D" id="3.30.310.50">
    <property type="entry name" value="Alpha-D-phosphohexomutase, C-terminal domain"/>
    <property type="match status" value="1"/>
</dbReference>
<dbReference type="PANTHER" id="PTHR31283">
    <property type="entry name" value="EKC/KEOPS COMPLEX SUBUNIT PCC1 FAMILY MEMBER"/>
    <property type="match status" value="1"/>
</dbReference>
<dbReference type="GO" id="GO:0070525">
    <property type="term" value="P:tRNA threonylcarbamoyladenosine metabolic process"/>
    <property type="evidence" value="ECO:0007669"/>
    <property type="project" value="TreeGrafter"/>
</dbReference>
<dbReference type="OrthoDB" id="10025739at2759"/>
<dbReference type="EMBL" id="FN649743">
    <property type="protein sequence ID" value="CBJ49042.1"/>
    <property type="molecule type" value="Genomic_DNA"/>
</dbReference>
<dbReference type="GO" id="GO:0005634">
    <property type="term" value="C:nucleus"/>
    <property type="evidence" value="ECO:0007669"/>
    <property type="project" value="UniProtKB-SubCell"/>
</dbReference>
<evidence type="ECO:0008006" key="9">
    <source>
        <dbReference type="Google" id="ProtNLM"/>
    </source>
</evidence>
<keyword evidence="4" id="KW-0963">Cytoplasm</keyword>
<dbReference type="GO" id="GO:0005737">
    <property type="term" value="C:cytoplasm"/>
    <property type="evidence" value="ECO:0007669"/>
    <property type="project" value="UniProtKB-SubCell"/>
</dbReference>
<evidence type="ECO:0000256" key="5">
    <source>
        <dbReference type="ARBA" id="ARBA00022694"/>
    </source>
</evidence>
<dbReference type="FunFam" id="3.30.310.50:FF:000005">
    <property type="entry name" value="L antigen family member 3"/>
    <property type="match status" value="1"/>
</dbReference>
<evidence type="ECO:0000313" key="8">
    <source>
        <dbReference type="Proteomes" id="UP000002630"/>
    </source>
</evidence>
<dbReference type="Proteomes" id="UP000002630">
    <property type="component" value="Linkage Group LG18"/>
</dbReference>
<dbReference type="AlphaFoldDB" id="D7FJ03"/>
<gene>
    <name evidence="7" type="ORF">Esi_0125_0027</name>
</gene>
<dbReference type="PANTHER" id="PTHR31283:SF5">
    <property type="entry name" value="EKC_KEOPS COMPLEX SUBUNIT LAGE3"/>
    <property type="match status" value="1"/>
</dbReference>
<reference evidence="7 8" key="1">
    <citation type="journal article" date="2010" name="Nature">
        <title>The Ectocarpus genome and the independent evolution of multicellularity in brown algae.</title>
        <authorList>
            <person name="Cock J.M."/>
            <person name="Sterck L."/>
            <person name="Rouze P."/>
            <person name="Scornet D."/>
            <person name="Allen A.E."/>
            <person name="Amoutzias G."/>
            <person name="Anthouard V."/>
            <person name="Artiguenave F."/>
            <person name="Aury J.M."/>
            <person name="Badger J.H."/>
            <person name="Beszteri B."/>
            <person name="Billiau K."/>
            <person name="Bonnet E."/>
            <person name="Bothwell J.H."/>
            <person name="Bowler C."/>
            <person name="Boyen C."/>
            <person name="Brownlee C."/>
            <person name="Carrano C.J."/>
            <person name="Charrier B."/>
            <person name="Cho G.Y."/>
            <person name="Coelho S.M."/>
            <person name="Collen J."/>
            <person name="Corre E."/>
            <person name="Da Silva C."/>
            <person name="Delage L."/>
            <person name="Delaroque N."/>
            <person name="Dittami S.M."/>
            <person name="Doulbeau S."/>
            <person name="Elias M."/>
            <person name="Farnham G."/>
            <person name="Gachon C.M."/>
            <person name="Gschloessl B."/>
            <person name="Heesch S."/>
            <person name="Jabbari K."/>
            <person name="Jubin C."/>
            <person name="Kawai H."/>
            <person name="Kimura K."/>
            <person name="Kloareg B."/>
            <person name="Kupper F.C."/>
            <person name="Lang D."/>
            <person name="Le Bail A."/>
            <person name="Leblanc C."/>
            <person name="Lerouge P."/>
            <person name="Lohr M."/>
            <person name="Lopez P.J."/>
            <person name="Martens C."/>
            <person name="Maumus F."/>
            <person name="Michel G."/>
            <person name="Miranda-Saavedra D."/>
            <person name="Morales J."/>
            <person name="Moreau H."/>
            <person name="Motomura T."/>
            <person name="Nagasato C."/>
            <person name="Napoli C.A."/>
            <person name="Nelson D.R."/>
            <person name="Nyvall-Collen P."/>
            <person name="Peters A.F."/>
            <person name="Pommier C."/>
            <person name="Potin P."/>
            <person name="Poulain J."/>
            <person name="Quesneville H."/>
            <person name="Read B."/>
            <person name="Rensing S.A."/>
            <person name="Ritter A."/>
            <person name="Rousvoal S."/>
            <person name="Samanta M."/>
            <person name="Samson G."/>
            <person name="Schroeder D.C."/>
            <person name="Segurens B."/>
            <person name="Strittmatter M."/>
            <person name="Tonon T."/>
            <person name="Tregear J.W."/>
            <person name="Valentin K."/>
            <person name="von Dassow P."/>
            <person name="Yamagishi T."/>
            <person name="Van de Peer Y."/>
            <person name="Wincker P."/>
        </authorList>
    </citation>
    <scope>NUCLEOTIDE SEQUENCE [LARGE SCALE GENOMIC DNA]</scope>
    <source>
        <strain evidence="8">Ec32 / CCAP1310/4</strain>
    </source>
</reference>
<evidence type="ECO:0000256" key="2">
    <source>
        <dbReference type="ARBA" id="ARBA00004496"/>
    </source>
</evidence>
<sequence length="91" mass="9873">MSFPYHCDAEVTFPSASLATIACRTLAVDAELQPNKIIRTLRVEGSSLLAKFEATEARTLRVVLSGFYDMASVVARTFLEFDDGGLGEAGR</sequence>
<keyword evidence="6" id="KW-0539">Nucleus</keyword>
<evidence type="ECO:0000256" key="4">
    <source>
        <dbReference type="ARBA" id="ARBA00022490"/>
    </source>
</evidence>